<dbReference type="Gene3D" id="3.20.20.80">
    <property type="entry name" value="Glycosidases"/>
    <property type="match status" value="1"/>
</dbReference>
<dbReference type="InterPro" id="IPR029903">
    <property type="entry name" value="RmlD-like-bd"/>
</dbReference>
<comment type="function">
    <text evidence="6">Catalyzes the reduction of dTDP-6-deoxy-L-lyxo-4-hexulose to yield dTDP-L-rhamnose.</text>
</comment>
<protein>
    <recommendedName>
        <fullName evidence="4 6">dTDP-4-dehydrorhamnose reductase</fullName>
        <ecNumber evidence="3 6">1.1.1.133</ecNumber>
    </recommendedName>
</protein>
<dbReference type="SUPFAM" id="SSF51445">
    <property type="entry name" value="(Trans)glycosidases"/>
    <property type="match status" value="1"/>
</dbReference>
<dbReference type="CDD" id="cd05254">
    <property type="entry name" value="dTDP_HR_like_SDR_e"/>
    <property type="match status" value="1"/>
</dbReference>
<dbReference type="GO" id="GO:0005829">
    <property type="term" value="C:cytosol"/>
    <property type="evidence" value="ECO:0007669"/>
    <property type="project" value="TreeGrafter"/>
</dbReference>
<sequence length="743" mass="83598">MNQHIELWGGLECTVNRVLDDYFSQMERNGHAGRREDLERFASLGIKAIRYPVLWERTAPEGLDSADWSWPDERLPHLRRLGVTPIVGLVHHGSGPRHTSLIDPQFPEKLAEFAGAVAQRYPWVEYYTPVNEPLTTARFSGLYGVWYPHGHDERTFIQALLTQCKAVVLSMRAIRAVNPEAKLVQTDDLGKTYSTPEMAELANFYNDRRWLSWDLLCGKVGPEHPMWRYLLDTGIPEQDFLWFRDNACPPDIIGANYYITSERWVDHRVERYPERFVHTYHEYHHADIEAPRALAVPTPGIGPLLQECWERYRLPIAVTEAHIDSNREDQLRWLLEIWEAAQEARDSGADVRAVTVWALLGSYDWNCLVTACHGYYEPGPFDVRSGRPRPTAVARLMRELSVRREPSHPVLQGQGWWRRPGRFFCPPVASRDALASLSAERQHAREHLVQPVLISGATGTLGAAFARICETRNIAYRLMTRQEMDIADPDSVEAAIERHRPWAIINAGGYVRVDDAEHDVERCMRENAYGPSVLAIACIRHDVQLLTFSSDLVFDGAKGTPYVESDPVNPLNVYGRSKAEAEQRVLENCPDALVVRTSAFFGPWDKHNFVTLALQALAKGESFAAASDMVVSPTYVPDLVHACLDLLIDRASGIWHLTNAQPLSWADLALKACEKAGIDAGRLEARPAASFGWTAARPAWSALHSEHGLLLPNLDDALTRYLGQRQTAAEEDEAGQAANYGGG</sequence>
<evidence type="ECO:0000256" key="4">
    <source>
        <dbReference type="ARBA" id="ARBA00017099"/>
    </source>
</evidence>
<dbReference type="InterPro" id="IPR001360">
    <property type="entry name" value="Glyco_hydro_1"/>
</dbReference>
<dbReference type="Pfam" id="PF00232">
    <property type="entry name" value="Glyco_hydro_1"/>
    <property type="match status" value="1"/>
</dbReference>
<dbReference type="GO" id="GO:0008831">
    <property type="term" value="F:dTDP-4-dehydrorhamnose reductase activity"/>
    <property type="evidence" value="ECO:0007669"/>
    <property type="project" value="UniProtKB-EC"/>
</dbReference>
<proteinExistence type="inferred from homology"/>
<evidence type="ECO:0000256" key="1">
    <source>
        <dbReference type="ARBA" id="ARBA00004781"/>
    </source>
</evidence>
<dbReference type="GO" id="GO:0005975">
    <property type="term" value="P:carbohydrate metabolic process"/>
    <property type="evidence" value="ECO:0007669"/>
    <property type="project" value="InterPro"/>
</dbReference>
<dbReference type="SUPFAM" id="SSF51735">
    <property type="entry name" value="NAD(P)-binding Rossmann-fold domains"/>
    <property type="match status" value="1"/>
</dbReference>
<keyword evidence="9" id="KW-1185">Reference proteome</keyword>
<reference evidence="8 9" key="1">
    <citation type="submission" date="2017-06" db="EMBL/GenBank/DDBJ databases">
        <authorList>
            <person name="Kim H.J."/>
            <person name="Triplett B.A."/>
        </authorList>
    </citation>
    <scope>NUCLEOTIDE SEQUENCE [LARGE SCALE GENOMIC DNA]</scope>
    <source>
        <strain evidence="8 9">U15</strain>
    </source>
</reference>
<gene>
    <name evidence="8" type="ORF">SAMN06265795_1257</name>
</gene>
<dbReference type="Gene3D" id="3.40.50.720">
    <property type="entry name" value="NAD(P)-binding Rossmann-like Domain"/>
    <property type="match status" value="1"/>
</dbReference>
<evidence type="ECO:0000313" key="9">
    <source>
        <dbReference type="Proteomes" id="UP000198284"/>
    </source>
</evidence>
<dbReference type="GO" id="GO:0019305">
    <property type="term" value="P:dTDP-rhamnose biosynthetic process"/>
    <property type="evidence" value="ECO:0007669"/>
    <property type="project" value="UniProtKB-UniPathway"/>
</dbReference>
<evidence type="ECO:0000259" key="7">
    <source>
        <dbReference type="Pfam" id="PF04321"/>
    </source>
</evidence>
<feature type="domain" description="RmlD-like substrate binding" evidence="7">
    <location>
        <begin position="452"/>
        <end position="706"/>
    </location>
</feature>
<dbReference type="Pfam" id="PF04321">
    <property type="entry name" value="RmlD_sub_bind"/>
    <property type="match status" value="1"/>
</dbReference>
<dbReference type="PANTHER" id="PTHR10491">
    <property type="entry name" value="DTDP-4-DEHYDRORHAMNOSE REDUCTASE"/>
    <property type="match status" value="1"/>
</dbReference>
<dbReference type="Gene3D" id="3.90.25.10">
    <property type="entry name" value="UDP-galactose 4-epimerase, domain 1"/>
    <property type="match status" value="1"/>
</dbReference>
<dbReference type="InterPro" id="IPR005913">
    <property type="entry name" value="dTDP_dehydrorham_reduct"/>
</dbReference>
<name>A0A239LP32_9BURK</name>
<dbReference type="PANTHER" id="PTHR10491:SF4">
    <property type="entry name" value="METHIONINE ADENOSYLTRANSFERASE 2 SUBUNIT BETA"/>
    <property type="match status" value="1"/>
</dbReference>
<evidence type="ECO:0000256" key="3">
    <source>
        <dbReference type="ARBA" id="ARBA00012929"/>
    </source>
</evidence>
<dbReference type="InterPro" id="IPR036291">
    <property type="entry name" value="NAD(P)-bd_dom_sf"/>
</dbReference>
<evidence type="ECO:0000313" key="8">
    <source>
        <dbReference type="EMBL" id="SNT32211.1"/>
    </source>
</evidence>
<accession>A0A239LP32</accession>
<dbReference type="InterPro" id="IPR017853">
    <property type="entry name" value="GH"/>
</dbReference>
<keyword evidence="6" id="KW-0560">Oxidoreductase</keyword>
<evidence type="ECO:0000256" key="2">
    <source>
        <dbReference type="ARBA" id="ARBA00010944"/>
    </source>
</evidence>
<keyword evidence="6" id="KW-0521">NADP</keyword>
<dbReference type="Proteomes" id="UP000198284">
    <property type="component" value="Unassembled WGS sequence"/>
</dbReference>
<comment type="pathway">
    <text evidence="1 6">Carbohydrate biosynthesis; dTDP-L-rhamnose biosynthesis.</text>
</comment>
<organism evidence="8 9">
    <name type="scientific">Noviherbaspirillum humi</name>
    <dbReference type="NCBI Taxonomy" id="1688639"/>
    <lineage>
        <taxon>Bacteria</taxon>
        <taxon>Pseudomonadati</taxon>
        <taxon>Pseudomonadota</taxon>
        <taxon>Betaproteobacteria</taxon>
        <taxon>Burkholderiales</taxon>
        <taxon>Oxalobacteraceae</taxon>
        <taxon>Noviherbaspirillum</taxon>
    </lineage>
</organism>
<dbReference type="UniPathway" id="UPA00124"/>
<dbReference type="EC" id="1.1.1.133" evidence="3 6"/>
<comment type="catalytic activity">
    <reaction evidence="5 6">
        <text>dTDP-beta-L-rhamnose + NADP(+) = dTDP-4-dehydro-beta-L-rhamnose + NADPH + H(+)</text>
        <dbReference type="Rhea" id="RHEA:21796"/>
        <dbReference type="ChEBI" id="CHEBI:15378"/>
        <dbReference type="ChEBI" id="CHEBI:57510"/>
        <dbReference type="ChEBI" id="CHEBI:57783"/>
        <dbReference type="ChEBI" id="CHEBI:58349"/>
        <dbReference type="ChEBI" id="CHEBI:62830"/>
        <dbReference type="EC" id="1.1.1.133"/>
    </reaction>
</comment>
<dbReference type="GO" id="GO:0004553">
    <property type="term" value="F:hydrolase activity, hydrolyzing O-glycosyl compounds"/>
    <property type="evidence" value="ECO:0007669"/>
    <property type="project" value="InterPro"/>
</dbReference>
<comment type="similarity">
    <text evidence="2 6">Belongs to the dTDP-4-dehydrorhamnose reductase family.</text>
</comment>
<dbReference type="AlphaFoldDB" id="A0A239LP32"/>
<dbReference type="RefSeq" id="WP_245845179.1">
    <property type="nucleotide sequence ID" value="NZ_FZOT01000025.1"/>
</dbReference>
<dbReference type="EMBL" id="FZOT01000025">
    <property type="protein sequence ID" value="SNT32211.1"/>
    <property type="molecule type" value="Genomic_DNA"/>
</dbReference>
<evidence type="ECO:0000256" key="5">
    <source>
        <dbReference type="ARBA" id="ARBA00048200"/>
    </source>
</evidence>
<comment type="cofactor">
    <cofactor evidence="6">
        <name>Mg(2+)</name>
        <dbReference type="ChEBI" id="CHEBI:18420"/>
    </cofactor>
    <text evidence="6">Binds 1 Mg(2+) ion per monomer.</text>
</comment>
<evidence type="ECO:0000256" key="6">
    <source>
        <dbReference type="RuleBase" id="RU364082"/>
    </source>
</evidence>